<comment type="caution">
    <text evidence="2">The sequence shown here is derived from an EMBL/GenBank/DDBJ whole genome shotgun (WGS) entry which is preliminary data.</text>
</comment>
<feature type="region of interest" description="Disordered" evidence="1">
    <location>
        <begin position="40"/>
        <end position="83"/>
    </location>
</feature>
<dbReference type="Proteomes" id="UP000297737">
    <property type="component" value="Unassembled WGS sequence"/>
</dbReference>
<organism evidence="2 3">
    <name type="scientific">Glacieibacterium arshaanense</name>
    <dbReference type="NCBI Taxonomy" id="2511025"/>
    <lineage>
        <taxon>Bacteria</taxon>
        <taxon>Pseudomonadati</taxon>
        <taxon>Pseudomonadota</taxon>
        <taxon>Alphaproteobacteria</taxon>
        <taxon>Sphingomonadales</taxon>
        <taxon>Sphingosinicellaceae</taxon>
        <taxon>Glacieibacterium</taxon>
    </lineage>
</organism>
<name>A0A4Y9ESI5_9SPHN</name>
<dbReference type="AlphaFoldDB" id="A0A4Y9ESI5"/>
<evidence type="ECO:0000313" key="2">
    <source>
        <dbReference type="EMBL" id="TFU06169.1"/>
    </source>
</evidence>
<dbReference type="EMBL" id="SIHO01000001">
    <property type="protein sequence ID" value="TFU06169.1"/>
    <property type="molecule type" value="Genomic_DNA"/>
</dbReference>
<gene>
    <name evidence="2" type="ORF">EUV02_03925</name>
</gene>
<proteinExistence type="predicted"/>
<feature type="region of interest" description="Disordered" evidence="1">
    <location>
        <begin position="1"/>
        <end position="20"/>
    </location>
</feature>
<evidence type="ECO:0000313" key="3">
    <source>
        <dbReference type="Proteomes" id="UP000297737"/>
    </source>
</evidence>
<evidence type="ECO:0000256" key="1">
    <source>
        <dbReference type="SAM" id="MobiDB-lite"/>
    </source>
</evidence>
<keyword evidence="3" id="KW-1185">Reference proteome</keyword>
<dbReference type="OrthoDB" id="7595101at2"/>
<sequence>MPTKRTGNPRGRPPGVKNKPKTVVLFALEALKEPRVAPVVVKPKRRQGNYRNQYTDMSPEERSAAQKANAAKRTPESFKNCGRKPGVPYHLTAKQHAIVLQEARPEVKIIMSKMKKQGILPEDTRAVQALETALTVMKSQTADANKIAAARLILDFTKSKPVAIKEVTVRTAEDILDELLDDDDEATDNE</sequence>
<protein>
    <recommendedName>
        <fullName evidence="4">DUF5681 domain-containing protein</fullName>
    </recommendedName>
</protein>
<dbReference type="RefSeq" id="WP_135244893.1">
    <property type="nucleotide sequence ID" value="NZ_SIHO01000001.1"/>
</dbReference>
<reference evidence="2 3" key="1">
    <citation type="submission" date="2019-02" db="EMBL/GenBank/DDBJ databases">
        <title>Polymorphobacter sp. isolated from the lake at the Tibet of China.</title>
        <authorList>
            <person name="Li A."/>
        </authorList>
    </citation>
    <scope>NUCLEOTIDE SEQUENCE [LARGE SCALE GENOMIC DNA]</scope>
    <source>
        <strain evidence="2 3">DJ1R-1</strain>
    </source>
</reference>
<accession>A0A4Y9ESI5</accession>
<evidence type="ECO:0008006" key="4">
    <source>
        <dbReference type="Google" id="ProtNLM"/>
    </source>
</evidence>